<feature type="compositionally biased region" description="Basic and acidic residues" evidence="1">
    <location>
        <begin position="164"/>
        <end position="175"/>
    </location>
</feature>
<proteinExistence type="predicted"/>
<protein>
    <submittedName>
        <fullName evidence="2">Uncharacterized protein</fullName>
    </submittedName>
</protein>
<reference evidence="2" key="1">
    <citation type="submission" date="2022-07" db="EMBL/GenBank/DDBJ databases">
        <title>Phylogenomic reconstructions and comparative analyses of Kickxellomycotina fungi.</title>
        <authorList>
            <person name="Reynolds N.K."/>
            <person name="Stajich J.E."/>
            <person name="Barry K."/>
            <person name="Grigoriev I.V."/>
            <person name="Crous P."/>
            <person name="Smith M.E."/>
        </authorList>
    </citation>
    <scope>NUCLEOTIDE SEQUENCE</scope>
    <source>
        <strain evidence="2">RSA 476</strain>
    </source>
</reference>
<evidence type="ECO:0000313" key="2">
    <source>
        <dbReference type="EMBL" id="KAJ2866795.1"/>
    </source>
</evidence>
<accession>A0A9W8M7T3</accession>
<feature type="region of interest" description="Disordered" evidence="1">
    <location>
        <begin position="150"/>
        <end position="181"/>
    </location>
</feature>
<sequence length="238" mass="25087">MSATAAELASSPAAVVDAFASAARKDLAALVVPHGEPTNLPQDFHGNHNAMYAPMSAPVTHIFGYESNQQEAGRKQVSAEPQNDNAVAVPVPNAPNSGDKSKMQQVMLFFPDPNSKLTPQQQQEWSHSFQHSMSQMTPEERNEWMQKVQHTMGQNPQSSNAPTHDGHQAVEDSQRSESQTGMLRIRTAATIARQARTCVVAAAVRAAAAVAAAHVAVAAVIAATVATAAVAAHAAAAK</sequence>
<dbReference type="AlphaFoldDB" id="A0A9W8M7T3"/>
<evidence type="ECO:0000313" key="3">
    <source>
        <dbReference type="Proteomes" id="UP001140074"/>
    </source>
</evidence>
<dbReference type="EMBL" id="JANBUY010000030">
    <property type="protein sequence ID" value="KAJ2866795.1"/>
    <property type="molecule type" value="Genomic_DNA"/>
</dbReference>
<keyword evidence="3" id="KW-1185">Reference proteome</keyword>
<evidence type="ECO:0000256" key="1">
    <source>
        <dbReference type="SAM" id="MobiDB-lite"/>
    </source>
</evidence>
<gene>
    <name evidence="2" type="ORF">GGH94_001271</name>
</gene>
<feature type="compositionally biased region" description="Polar residues" evidence="1">
    <location>
        <begin position="150"/>
        <end position="162"/>
    </location>
</feature>
<organism evidence="2 3">
    <name type="scientific">Coemansia aciculifera</name>
    <dbReference type="NCBI Taxonomy" id="417176"/>
    <lineage>
        <taxon>Eukaryota</taxon>
        <taxon>Fungi</taxon>
        <taxon>Fungi incertae sedis</taxon>
        <taxon>Zoopagomycota</taxon>
        <taxon>Kickxellomycotina</taxon>
        <taxon>Kickxellomycetes</taxon>
        <taxon>Kickxellales</taxon>
        <taxon>Kickxellaceae</taxon>
        <taxon>Coemansia</taxon>
    </lineage>
</organism>
<dbReference type="Proteomes" id="UP001140074">
    <property type="component" value="Unassembled WGS sequence"/>
</dbReference>
<name>A0A9W8M7T3_9FUNG</name>
<comment type="caution">
    <text evidence="2">The sequence shown here is derived from an EMBL/GenBank/DDBJ whole genome shotgun (WGS) entry which is preliminary data.</text>
</comment>